<dbReference type="InterPro" id="IPR042103">
    <property type="entry name" value="SerRS_1_N_sf"/>
</dbReference>
<comment type="domain">
    <text evidence="6">Consists of two distinct domains, a catalytic core and a N-terminal extension that is involved in tRNA binding.</text>
</comment>
<dbReference type="GO" id="GO:0016874">
    <property type="term" value="F:ligase activity"/>
    <property type="evidence" value="ECO:0007669"/>
    <property type="project" value="UniProtKB-KW"/>
</dbReference>
<keyword evidence="2 6" id="KW-0547">Nucleotide-binding</keyword>
<feature type="binding site" evidence="6">
    <location>
        <begin position="258"/>
        <end position="260"/>
    </location>
    <ligand>
        <name>ATP</name>
        <dbReference type="ChEBI" id="CHEBI:30616"/>
    </ligand>
</feature>
<dbReference type="PRINTS" id="PR00981">
    <property type="entry name" value="TRNASYNTHSER"/>
</dbReference>
<keyword evidence="3 6" id="KW-0067">ATP-binding</keyword>
<feature type="binding site" evidence="6">
    <location>
        <begin position="345"/>
        <end position="348"/>
    </location>
    <ligand>
        <name>ATP</name>
        <dbReference type="ChEBI" id="CHEBI:30616"/>
    </ligand>
</feature>
<dbReference type="RefSeq" id="WP_344058012.1">
    <property type="nucleotide sequence ID" value="NZ_BAAAOH010000001.1"/>
</dbReference>
<dbReference type="HAMAP" id="MF_00176">
    <property type="entry name" value="Ser_tRNA_synth_type1"/>
    <property type="match status" value="1"/>
</dbReference>
<dbReference type="EC" id="6.1.1.11" evidence="6"/>
<name>A0ABN2RTM6_9MICO</name>
<dbReference type="Proteomes" id="UP001500326">
    <property type="component" value="Unassembled WGS sequence"/>
</dbReference>
<organism evidence="9 10">
    <name type="scientific">Microbacterium pumilum</name>
    <dbReference type="NCBI Taxonomy" id="344165"/>
    <lineage>
        <taxon>Bacteria</taxon>
        <taxon>Bacillati</taxon>
        <taxon>Actinomycetota</taxon>
        <taxon>Actinomycetes</taxon>
        <taxon>Micrococcales</taxon>
        <taxon>Microbacteriaceae</taxon>
        <taxon>Microbacterium</taxon>
    </lineage>
</organism>
<feature type="coiled-coil region" evidence="7">
    <location>
        <begin position="67"/>
        <end position="94"/>
    </location>
</feature>
<evidence type="ECO:0000256" key="7">
    <source>
        <dbReference type="SAM" id="Coils"/>
    </source>
</evidence>
<keyword evidence="4 6" id="KW-0648">Protein biosynthesis</keyword>
<comment type="function">
    <text evidence="6">Catalyzes the attachment of serine to tRNA(Ser). Is also able to aminoacylate tRNA(Sec) with serine, to form the misacylated tRNA L-seryl-tRNA(Sec), which will be further converted into selenocysteinyl-tRNA(Sec).</text>
</comment>
<comment type="catalytic activity">
    <reaction evidence="6">
        <text>tRNA(Sec) + L-serine + ATP = L-seryl-tRNA(Sec) + AMP + diphosphate + H(+)</text>
        <dbReference type="Rhea" id="RHEA:42580"/>
        <dbReference type="Rhea" id="RHEA-COMP:9742"/>
        <dbReference type="Rhea" id="RHEA-COMP:10128"/>
        <dbReference type="ChEBI" id="CHEBI:15378"/>
        <dbReference type="ChEBI" id="CHEBI:30616"/>
        <dbReference type="ChEBI" id="CHEBI:33019"/>
        <dbReference type="ChEBI" id="CHEBI:33384"/>
        <dbReference type="ChEBI" id="CHEBI:78442"/>
        <dbReference type="ChEBI" id="CHEBI:78533"/>
        <dbReference type="ChEBI" id="CHEBI:456215"/>
        <dbReference type="EC" id="6.1.1.11"/>
    </reaction>
</comment>
<dbReference type="InterPro" id="IPR015866">
    <property type="entry name" value="Ser-tRNA-synth_1_N"/>
</dbReference>
<dbReference type="Gene3D" id="3.30.930.10">
    <property type="entry name" value="Bira Bifunctional Protein, Domain 2"/>
    <property type="match status" value="1"/>
</dbReference>
<dbReference type="Pfam" id="PF02403">
    <property type="entry name" value="Seryl_tRNA_N"/>
    <property type="match status" value="1"/>
</dbReference>
<comment type="subunit">
    <text evidence="6">Homodimer. The tRNA molecule binds across the dimer.</text>
</comment>
<comment type="pathway">
    <text evidence="6">Aminoacyl-tRNA biosynthesis; selenocysteinyl-tRNA(Sec) biosynthesis; L-seryl-tRNA(Sec) from L-serine and tRNA(Sec): step 1/1.</text>
</comment>
<keyword evidence="6" id="KW-0963">Cytoplasm</keyword>
<keyword evidence="5 6" id="KW-0030">Aminoacyl-tRNA synthetase</keyword>
<evidence type="ECO:0000256" key="6">
    <source>
        <dbReference type="HAMAP-Rule" id="MF_00176"/>
    </source>
</evidence>
<gene>
    <name evidence="6 9" type="primary">serS</name>
    <name evidence="9" type="ORF">GCM10009777_03920</name>
</gene>
<evidence type="ECO:0000256" key="5">
    <source>
        <dbReference type="ARBA" id="ARBA00023146"/>
    </source>
</evidence>
<feature type="domain" description="Aminoacyl-transfer RNA synthetases class-II family profile" evidence="8">
    <location>
        <begin position="136"/>
        <end position="413"/>
    </location>
</feature>
<evidence type="ECO:0000256" key="3">
    <source>
        <dbReference type="ARBA" id="ARBA00022840"/>
    </source>
</evidence>
<dbReference type="InterPro" id="IPR006195">
    <property type="entry name" value="aa-tRNA-synth_II"/>
</dbReference>
<dbReference type="SUPFAM" id="SSF55681">
    <property type="entry name" value="Class II aaRS and biotin synthetases"/>
    <property type="match status" value="1"/>
</dbReference>
<feature type="binding site" evidence="6">
    <location>
        <position position="389"/>
    </location>
    <ligand>
        <name>L-serine</name>
        <dbReference type="ChEBI" id="CHEBI:33384"/>
    </ligand>
</feature>
<keyword evidence="1 6" id="KW-0436">Ligase</keyword>
<evidence type="ECO:0000256" key="4">
    <source>
        <dbReference type="ARBA" id="ARBA00022917"/>
    </source>
</evidence>
<feature type="binding site" evidence="6">
    <location>
        <begin position="227"/>
        <end position="229"/>
    </location>
    <ligand>
        <name>L-serine</name>
        <dbReference type="ChEBI" id="CHEBI:33384"/>
    </ligand>
</feature>
<comment type="catalytic activity">
    <reaction evidence="6">
        <text>tRNA(Ser) + L-serine + ATP = L-seryl-tRNA(Ser) + AMP + diphosphate + H(+)</text>
        <dbReference type="Rhea" id="RHEA:12292"/>
        <dbReference type="Rhea" id="RHEA-COMP:9669"/>
        <dbReference type="Rhea" id="RHEA-COMP:9703"/>
        <dbReference type="ChEBI" id="CHEBI:15378"/>
        <dbReference type="ChEBI" id="CHEBI:30616"/>
        <dbReference type="ChEBI" id="CHEBI:33019"/>
        <dbReference type="ChEBI" id="CHEBI:33384"/>
        <dbReference type="ChEBI" id="CHEBI:78442"/>
        <dbReference type="ChEBI" id="CHEBI:78533"/>
        <dbReference type="ChEBI" id="CHEBI:456215"/>
        <dbReference type="EC" id="6.1.1.11"/>
    </reaction>
</comment>
<dbReference type="PROSITE" id="PS50862">
    <property type="entry name" value="AA_TRNA_LIGASE_II"/>
    <property type="match status" value="1"/>
</dbReference>
<evidence type="ECO:0000256" key="2">
    <source>
        <dbReference type="ARBA" id="ARBA00022741"/>
    </source>
</evidence>
<dbReference type="InterPro" id="IPR033729">
    <property type="entry name" value="SerRS_core"/>
</dbReference>
<accession>A0ABN2RTM6</accession>
<proteinExistence type="inferred from homology"/>
<dbReference type="EMBL" id="BAAAOH010000001">
    <property type="protein sequence ID" value="GAA1974558.1"/>
    <property type="molecule type" value="Genomic_DNA"/>
</dbReference>
<comment type="subcellular location">
    <subcellularLocation>
        <location evidence="6">Cytoplasm</location>
    </subcellularLocation>
</comment>
<dbReference type="SUPFAM" id="SSF46589">
    <property type="entry name" value="tRNA-binding arm"/>
    <property type="match status" value="1"/>
</dbReference>
<comment type="caution">
    <text evidence="9">The sequence shown here is derived from an EMBL/GenBank/DDBJ whole genome shotgun (WGS) entry which is preliminary data.</text>
</comment>
<dbReference type="InterPro" id="IPR010978">
    <property type="entry name" value="tRNA-bd_arm"/>
</dbReference>
<evidence type="ECO:0000313" key="10">
    <source>
        <dbReference type="Proteomes" id="UP001500326"/>
    </source>
</evidence>
<feature type="binding site" evidence="6">
    <location>
        <position position="281"/>
    </location>
    <ligand>
        <name>L-serine</name>
        <dbReference type="ChEBI" id="CHEBI:33384"/>
    </ligand>
</feature>
<evidence type="ECO:0000313" key="9">
    <source>
        <dbReference type="EMBL" id="GAA1974558.1"/>
    </source>
</evidence>
<dbReference type="CDD" id="cd00770">
    <property type="entry name" value="SerRS_core"/>
    <property type="match status" value="1"/>
</dbReference>
<feature type="binding site" evidence="6">
    <location>
        <position position="274"/>
    </location>
    <ligand>
        <name>ATP</name>
        <dbReference type="ChEBI" id="CHEBI:30616"/>
    </ligand>
</feature>
<protein>
    <recommendedName>
        <fullName evidence="6">Serine--tRNA ligase</fullName>
        <ecNumber evidence="6">6.1.1.11</ecNumber>
    </recommendedName>
    <alternativeName>
        <fullName evidence="6">Seryl-tRNA synthetase</fullName>
        <shortName evidence="6">SerRS</shortName>
    </alternativeName>
    <alternativeName>
        <fullName evidence="6">Seryl-tRNA(Ser/Sec) synthetase</fullName>
    </alternativeName>
</protein>
<reference evidence="9 10" key="1">
    <citation type="journal article" date="2019" name="Int. J. Syst. Evol. Microbiol.">
        <title>The Global Catalogue of Microorganisms (GCM) 10K type strain sequencing project: providing services to taxonomists for standard genome sequencing and annotation.</title>
        <authorList>
            <consortium name="The Broad Institute Genomics Platform"/>
            <consortium name="The Broad Institute Genome Sequencing Center for Infectious Disease"/>
            <person name="Wu L."/>
            <person name="Ma J."/>
        </authorList>
    </citation>
    <scope>NUCLEOTIDE SEQUENCE [LARGE SCALE GENOMIC DNA]</scope>
    <source>
        <strain evidence="9 10">JCM 14902</strain>
    </source>
</reference>
<dbReference type="Gene3D" id="1.10.287.40">
    <property type="entry name" value="Serine-tRNA synthetase, tRNA binding domain"/>
    <property type="match status" value="1"/>
</dbReference>
<evidence type="ECO:0000259" key="8">
    <source>
        <dbReference type="PROSITE" id="PS50862"/>
    </source>
</evidence>
<evidence type="ECO:0000256" key="1">
    <source>
        <dbReference type="ARBA" id="ARBA00022598"/>
    </source>
</evidence>
<dbReference type="PIRSF" id="PIRSF001529">
    <property type="entry name" value="Ser-tRNA-synth_IIa"/>
    <property type="match status" value="1"/>
</dbReference>
<keyword evidence="10" id="KW-1185">Reference proteome</keyword>
<dbReference type="InterPro" id="IPR002317">
    <property type="entry name" value="Ser-tRNA-ligase_type_1"/>
</dbReference>
<dbReference type="Pfam" id="PF00587">
    <property type="entry name" value="tRNA-synt_2b"/>
    <property type="match status" value="1"/>
</dbReference>
<sequence>MIDLAFLRDNPELVKRSQEARGESPDTVDAAIAADRERRAAITSFEELRAAQNAHGKRVAQAPKEQKAALVAEAKQLSEQVKRAQHAVTAAEAASDEALAKIENIVIEGVPAGGEDNFVTLRTHGDTPVFDFEPRDHLALGELLGAIDMERGTKVSGSRFYFLTGIGARLELAIMSLGLDRALQAGFIPIIPPTVVRPEVMRGTGFLGQHAAEVYHLEEDDLYLVGTSEVPLAGYHMDEILDLTKGAKRYAGWSTCYRREAGSYGKDTRGIIRVHQFNKLEMFVYTTPEDAETEHLRLVALQEGMLQDLGLSYRVIDVAAGDLGSSAARKYDVEAWVPTQGAYRELTSTSNCTTYQARRLDIRHRLTADQNGKTAQGGRTQHVATLNGTLATTRWIVAILETHQRADGSVAVPEVLQPYLGGLEVLEPIE</sequence>
<dbReference type="InterPro" id="IPR045864">
    <property type="entry name" value="aa-tRNA-synth_II/BPL/LPL"/>
</dbReference>
<dbReference type="PANTHER" id="PTHR11778">
    <property type="entry name" value="SERYL-TRNA SYNTHETASE"/>
    <property type="match status" value="1"/>
</dbReference>
<keyword evidence="7" id="KW-0175">Coiled coil</keyword>
<dbReference type="NCBIfam" id="TIGR00414">
    <property type="entry name" value="serS"/>
    <property type="match status" value="1"/>
</dbReference>
<comment type="similarity">
    <text evidence="6">Belongs to the class-II aminoacyl-tRNA synthetase family. Type-1 seryl-tRNA synthetase subfamily.</text>
</comment>
<dbReference type="InterPro" id="IPR002314">
    <property type="entry name" value="aa-tRNA-synt_IIb"/>
</dbReference>